<feature type="region of interest" description="Disordered" evidence="1">
    <location>
        <begin position="1"/>
        <end position="51"/>
    </location>
</feature>
<accession>A0AAE4BU73</accession>
<dbReference type="AlphaFoldDB" id="A0AAE4BU73"/>
<evidence type="ECO:0000313" key="2">
    <source>
        <dbReference type="EMBL" id="MDR6240745.1"/>
    </source>
</evidence>
<gene>
    <name evidence="2" type="ORF">HNQ88_003821</name>
</gene>
<dbReference type="RefSeq" id="WP_309940929.1">
    <property type="nucleotide sequence ID" value="NZ_AP025306.1"/>
</dbReference>
<comment type="caution">
    <text evidence="2">The sequence shown here is derived from an EMBL/GenBank/DDBJ whole genome shotgun (WGS) entry which is preliminary data.</text>
</comment>
<evidence type="ECO:0000256" key="1">
    <source>
        <dbReference type="SAM" id="MobiDB-lite"/>
    </source>
</evidence>
<proteinExistence type="predicted"/>
<reference evidence="2" key="1">
    <citation type="submission" date="2023-07" db="EMBL/GenBank/DDBJ databases">
        <title>Genomic Encyclopedia of Type Strains, Phase IV (KMG-IV): sequencing the most valuable type-strain genomes for metagenomic binning, comparative biology and taxonomic classification.</title>
        <authorList>
            <person name="Goeker M."/>
        </authorList>
    </citation>
    <scope>NUCLEOTIDE SEQUENCE</scope>
    <source>
        <strain evidence="2">DSM 26174</strain>
    </source>
</reference>
<evidence type="ECO:0000313" key="3">
    <source>
        <dbReference type="Proteomes" id="UP001185092"/>
    </source>
</evidence>
<feature type="compositionally biased region" description="Polar residues" evidence="1">
    <location>
        <begin position="11"/>
        <end position="20"/>
    </location>
</feature>
<dbReference type="Proteomes" id="UP001185092">
    <property type="component" value="Unassembled WGS sequence"/>
</dbReference>
<keyword evidence="3" id="KW-1185">Reference proteome</keyword>
<dbReference type="EMBL" id="JAVDQD010000005">
    <property type="protein sequence ID" value="MDR6240745.1"/>
    <property type="molecule type" value="Genomic_DNA"/>
</dbReference>
<protein>
    <submittedName>
        <fullName evidence="2">Uncharacterized protein</fullName>
    </submittedName>
</protein>
<sequence length="443" mass="49488">MFKKPEMHSSYRLSSKNSVSQRKRSNRTQSIAKSTALSDSQESIQPPVQFFNGEHDSDIIQRKVGFEFETGWKVSKEEIQTGPRGRDYIKRTPLKKRDPIGVGSHDGFKLEADKAENDRSEIEFIIYPPLDETPLGLVKLNKVMSDMVGIGAELLKFSHRRSFLLSEATGLMEDSQFVVYPNDAELGAGPQITSGLDLSKLPYLLTASNASTQAPKELMSSLRHFAKAGAKVINNLGRAQISPEMHGLLTIMVSYLEAGRGQIGLLDRSYSQYDDLTKANLAVEYPKIIADVIMARTDFGGLFNLLPSEEQEALRAEPEKWLDLVIGAAGGYKEYDPFESVIERGIQKDIYSDNPSVEEFPTSRYEWIMDIPKGRDRMSEFPGNLSMGYLGKKTELVGNGIEGGIFEFRGAQANKLPLKRWHSFALESFSYISALNGRSLGEY</sequence>
<name>A0AAE4BU73_9BACT</name>
<organism evidence="2 3">
    <name type="scientific">Aureibacter tunicatorum</name>
    <dbReference type="NCBI Taxonomy" id="866807"/>
    <lineage>
        <taxon>Bacteria</taxon>
        <taxon>Pseudomonadati</taxon>
        <taxon>Bacteroidota</taxon>
        <taxon>Cytophagia</taxon>
        <taxon>Cytophagales</taxon>
        <taxon>Persicobacteraceae</taxon>
        <taxon>Aureibacter</taxon>
    </lineage>
</organism>
<feature type="compositionally biased region" description="Polar residues" evidence="1">
    <location>
        <begin position="27"/>
        <end position="46"/>
    </location>
</feature>